<dbReference type="AlphaFoldDB" id="A0A2V2FJC5"/>
<dbReference type="InterPro" id="IPR036542">
    <property type="entry name" value="PTS_IIA_lac/cel_sf"/>
</dbReference>
<dbReference type="PANTHER" id="PTHR34382">
    <property type="entry name" value="PTS SYSTEM N,N'-DIACETYLCHITOBIOSE-SPECIFIC EIIA COMPONENT"/>
    <property type="match status" value="1"/>
</dbReference>
<organism evidence="9 10">
    <name type="scientific">Dielma fastidiosa</name>
    <dbReference type="NCBI Taxonomy" id="1034346"/>
    <lineage>
        <taxon>Bacteria</taxon>
        <taxon>Bacillati</taxon>
        <taxon>Bacillota</taxon>
        <taxon>Erysipelotrichia</taxon>
        <taxon>Erysipelotrichales</taxon>
        <taxon>Erysipelotrichaceae</taxon>
        <taxon>Dielma</taxon>
    </lineage>
</organism>
<dbReference type="OrthoDB" id="350602at2"/>
<keyword evidence="3" id="KW-0808">Transferase</keyword>
<keyword evidence="6" id="KW-0460">Magnesium</keyword>
<proteinExistence type="predicted"/>
<reference evidence="8" key="2">
    <citation type="submission" date="2022-03" db="EMBL/GenBank/DDBJ databases">
        <title>First case of bacteraemia caused by Dielma fastidiosa in a patient hospitalised with diverticulitis.</title>
        <authorList>
            <person name="Forman-Ankjaer B."/>
            <person name="Hvid-Jensen F."/>
            <person name="Kobel C.M."/>
            <person name="Greve T."/>
        </authorList>
    </citation>
    <scope>NUCLEOTIDE SEQUENCE</scope>
    <source>
        <strain evidence="8">AUH_DF_2021</strain>
    </source>
</reference>
<dbReference type="PROSITE" id="PS51095">
    <property type="entry name" value="PTS_EIIA_TYPE_3"/>
    <property type="match status" value="1"/>
</dbReference>
<evidence type="ECO:0000256" key="4">
    <source>
        <dbReference type="ARBA" id="ARBA00022683"/>
    </source>
</evidence>
<keyword evidence="4" id="KW-0598">Phosphotransferase system</keyword>
<evidence type="ECO:0000313" key="9">
    <source>
        <dbReference type="EMBL" id="PXX77752.1"/>
    </source>
</evidence>
<dbReference type="RefSeq" id="WP_022938947.1">
    <property type="nucleotide sequence ID" value="NZ_BAABZA010000003.1"/>
</dbReference>
<gene>
    <name evidence="9" type="ORF">DES51_1092</name>
    <name evidence="8" type="ORF">MQE39_11265</name>
</gene>
<comment type="cofactor">
    <cofactor evidence="6">
        <name>Mg(2+)</name>
        <dbReference type="ChEBI" id="CHEBI:18420"/>
    </cofactor>
    <text evidence="6">Binds 1 Mg(2+) ion per trimer.</text>
</comment>
<dbReference type="Proteomes" id="UP000247612">
    <property type="component" value="Unassembled WGS sequence"/>
</dbReference>
<dbReference type="PANTHER" id="PTHR34382:SF7">
    <property type="entry name" value="PTS SYSTEM N,N'-DIACETYLCHITOBIOSE-SPECIFIC EIIA COMPONENT"/>
    <property type="match status" value="1"/>
</dbReference>
<evidence type="ECO:0000256" key="3">
    <source>
        <dbReference type="ARBA" id="ARBA00022679"/>
    </source>
</evidence>
<dbReference type="STRING" id="1034346.GCA_000313565_02663"/>
<evidence type="ECO:0000256" key="2">
    <source>
        <dbReference type="ARBA" id="ARBA00022597"/>
    </source>
</evidence>
<feature type="binding site" evidence="6">
    <location>
        <position position="81"/>
    </location>
    <ligand>
        <name>Mg(2+)</name>
        <dbReference type="ChEBI" id="CHEBI:18420"/>
        <note>ligand shared between all trimeric partners</note>
    </ligand>
</feature>
<dbReference type="EMBL" id="JALDAW010000016">
    <property type="protein sequence ID" value="MDY5168694.1"/>
    <property type="molecule type" value="Genomic_DNA"/>
</dbReference>
<sequence length="108" mass="12025">MNKEECQLIACSVIANAGSAYDCFISAVKEADKGAFEAAENLMKNGDEYLLNAHRAQTDLLNAEMRGEEIPIGILMVHAQDHFMHAMTYKQSAADLIRLYKKMEGVKE</sequence>
<dbReference type="EMBL" id="QJKH01000009">
    <property type="protein sequence ID" value="PXX77752.1"/>
    <property type="molecule type" value="Genomic_DNA"/>
</dbReference>
<name>A0A2V2FJC5_9FIRM</name>
<dbReference type="Proteomes" id="UP001276902">
    <property type="component" value="Unassembled WGS sequence"/>
</dbReference>
<dbReference type="Gene3D" id="1.20.58.80">
    <property type="entry name" value="Phosphotransferase system, lactose/cellobiose-type IIA subunit"/>
    <property type="match status" value="1"/>
</dbReference>
<evidence type="ECO:0000256" key="6">
    <source>
        <dbReference type="PIRSR" id="PIRSR000699-2"/>
    </source>
</evidence>
<dbReference type="GO" id="GO:0009401">
    <property type="term" value="P:phosphoenolpyruvate-dependent sugar phosphotransferase system"/>
    <property type="evidence" value="ECO:0007669"/>
    <property type="project" value="UniProtKB-KW"/>
</dbReference>
<comment type="caution">
    <text evidence="9">The sequence shown here is derived from an EMBL/GenBank/DDBJ whole genome shotgun (WGS) entry which is preliminary data.</text>
</comment>
<evidence type="ECO:0000313" key="10">
    <source>
        <dbReference type="Proteomes" id="UP000247612"/>
    </source>
</evidence>
<dbReference type="SUPFAM" id="SSF46973">
    <property type="entry name" value="Enzyme IIa from lactose specific PTS, IIa-lac"/>
    <property type="match status" value="1"/>
</dbReference>
<dbReference type="GO" id="GO:0016740">
    <property type="term" value="F:transferase activity"/>
    <property type="evidence" value="ECO:0007669"/>
    <property type="project" value="UniProtKB-KW"/>
</dbReference>
<dbReference type="GO" id="GO:0046872">
    <property type="term" value="F:metal ion binding"/>
    <property type="evidence" value="ECO:0007669"/>
    <property type="project" value="UniProtKB-KW"/>
</dbReference>
<feature type="active site" description="Tele-phosphohistidine intermediate" evidence="5">
    <location>
        <position position="78"/>
    </location>
</feature>
<evidence type="ECO:0000313" key="8">
    <source>
        <dbReference type="EMBL" id="MDY5168694.1"/>
    </source>
</evidence>
<dbReference type="InterPro" id="IPR003188">
    <property type="entry name" value="PTS_IIA_lac/cel"/>
</dbReference>
<keyword evidence="1" id="KW-0813">Transport</keyword>
<evidence type="ECO:0000256" key="7">
    <source>
        <dbReference type="PROSITE-ProRule" id="PRU00418"/>
    </source>
</evidence>
<keyword evidence="2" id="KW-0762">Sugar transport</keyword>
<dbReference type="PIRSF" id="PIRSF000699">
    <property type="entry name" value="PTS_IILac_III"/>
    <property type="match status" value="1"/>
</dbReference>
<accession>A0A2V2FJC5</accession>
<protein>
    <submittedName>
        <fullName evidence="8">PTS lactose/cellobiose transporter subunit IIA</fullName>
    </submittedName>
    <submittedName>
        <fullName evidence="9">PTS system lactose-specific IIA component (Lac family)</fullName>
    </submittedName>
</protein>
<evidence type="ECO:0000256" key="1">
    <source>
        <dbReference type="ARBA" id="ARBA00022448"/>
    </source>
</evidence>
<feature type="modified residue" description="Phosphohistidine; by HPr" evidence="7">
    <location>
        <position position="78"/>
    </location>
</feature>
<dbReference type="Pfam" id="PF02255">
    <property type="entry name" value="PTS_IIA"/>
    <property type="match status" value="1"/>
</dbReference>
<keyword evidence="6" id="KW-0479">Metal-binding</keyword>
<reference evidence="9 10" key="1">
    <citation type="submission" date="2018-05" db="EMBL/GenBank/DDBJ databases">
        <title>Genomic Encyclopedia of Type Strains, Phase IV (KMG-IV): sequencing the most valuable type-strain genomes for metagenomic binning, comparative biology and taxonomic classification.</title>
        <authorList>
            <person name="Goeker M."/>
        </authorList>
    </citation>
    <scope>NUCLEOTIDE SEQUENCE [LARGE SCALE GENOMIC DNA]</scope>
    <source>
        <strain evidence="9 10">JC118</strain>
    </source>
</reference>
<evidence type="ECO:0000256" key="5">
    <source>
        <dbReference type="PIRSR" id="PIRSR000699-1"/>
    </source>
</evidence>
<keyword evidence="10" id="KW-1185">Reference proteome</keyword>